<dbReference type="AlphaFoldDB" id="A0A6V8QFR9"/>
<dbReference type="Proteomes" id="UP000561271">
    <property type="component" value="Unassembled WGS sequence"/>
</dbReference>
<evidence type="ECO:0000313" key="7">
    <source>
        <dbReference type="Proteomes" id="UP000585609"/>
    </source>
</evidence>
<dbReference type="EMBL" id="BLRZ01000118">
    <property type="protein sequence ID" value="GFP30894.1"/>
    <property type="molecule type" value="Genomic_DNA"/>
</dbReference>
<name>A0A6V8QFR9_9ACTN</name>
<dbReference type="SUPFAM" id="SSF75138">
    <property type="entry name" value="HprK N-terminal domain-like"/>
    <property type="match status" value="1"/>
</dbReference>
<dbReference type="Proteomes" id="UP000585609">
    <property type="component" value="Unassembled WGS sequence"/>
</dbReference>
<proteinExistence type="predicted"/>
<evidence type="ECO:0000313" key="6">
    <source>
        <dbReference type="Proteomes" id="UP000569018"/>
    </source>
</evidence>
<dbReference type="RefSeq" id="WP_176231390.1">
    <property type="nucleotide sequence ID" value="NZ_BLRZ01000118.1"/>
</dbReference>
<dbReference type="InterPro" id="IPR028979">
    <property type="entry name" value="Ser_kin/Pase_Hpr-like_N_sf"/>
</dbReference>
<dbReference type="Gene3D" id="3.40.1390.20">
    <property type="entry name" value="HprK N-terminal domain-like"/>
    <property type="match status" value="1"/>
</dbReference>
<evidence type="ECO:0000313" key="3">
    <source>
        <dbReference type="EMBL" id="GFP37112.1"/>
    </source>
</evidence>
<organism evidence="2 8">
    <name type="scientific">Candidatus Hakubella thermalkaliphila</name>
    <dbReference type="NCBI Taxonomy" id="2754717"/>
    <lineage>
        <taxon>Bacteria</taxon>
        <taxon>Bacillati</taxon>
        <taxon>Actinomycetota</taxon>
        <taxon>Actinomycetota incertae sedis</taxon>
        <taxon>Candidatus Hakubellales</taxon>
        <taxon>Candidatus Hakubellaceae</taxon>
        <taxon>Candidatus Hakubella</taxon>
    </lineage>
</organism>
<comment type="caution">
    <text evidence="2">The sequence shown here is derived from an EMBL/GenBank/DDBJ whole genome shotgun (WGS) entry which is preliminary data.</text>
</comment>
<dbReference type="EMBL" id="BLSD01000009">
    <property type="protein sequence ID" value="GFP38594.1"/>
    <property type="molecule type" value="Genomic_DNA"/>
</dbReference>
<evidence type="ECO:0000313" key="4">
    <source>
        <dbReference type="EMBL" id="GFP38594.1"/>
    </source>
</evidence>
<dbReference type="EMBL" id="BLRW01000121">
    <property type="protein sequence ID" value="GFP23488.1"/>
    <property type="molecule type" value="Genomic_DNA"/>
</dbReference>
<evidence type="ECO:0000313" key="8">
    <source>
        <dbReference type="Proteomes" id="UP000588083"/>
    </source>
</evidence>
<sequence length="112" mass="11871">MRLQDIKVQLEAEQVAGSPRPELEIKEACAADLMSDVLASARPGSLLLTGLTHPQAVRVAALASLAAVVFVQGKEPLRDTLVAAEESGLPLFVTQLSLFESCGRLYQAGLRG</sequence>
<evidence type="ECO:0000313" key="2">
    <source>
        <dbReference type="EMBL" id="GFP30894.1"/>
    </source>
</evidence>
<reference evidence="5 6" key="1">
    <citation type="journal article" date="2020" name="Front. Microbiol.">
        <title>Single-cell genomics of novel Actinobacteria with the Wood-Ljungdahl pathway discovered in a serpentinizing system.</title>
        <authorList>
            <person name="Merino N."/>
            <person name="Kawai M."/>
            <person name="Boyd E.S."/>
            <person name="Colman D.R."/>
            <person name="McGlynn S.E."/>
            <person name="Nealson K.H."/>
            <person name="Kurokawa K."/>
            <person name="Hongoh Y."/>
        </authorList>
    </citation>
    <scope>NUCLEOTIDE SEQUENCE [LARGE SCALE GENOMIC DNA]</scope>
    <source>
        <strain evidence="1 7">S09_30</strain>
        <strain evidence="2 8">S34</strain>
        <strain evidence="3 5">S44</strain>
        <strain evidence="4 6">S47</strain>
    </source>
</reference>
<evidence type="ECO:0000313" key="1">
    <source>
        <dbReference type="EMBL" id="GFP23488.1"/>
    </source>
</evidence>
<dbReference type="EMBL" id="BLSC01000049">
    <property type="protein sequence ID" value="GFP37112.1"/>
    <property type="molecule type" value="Genomic_DNA"/>
</dbReference>
<keyword evidence="8" id="KW-1185">Reference proteome</keyword>
<accession>A0A6V8QFR9</accession>
<evidence type="ECO:0000313" key="5">
    <source>
        <dbReference type="Proteomes" id="UP000561271"/>
    </source>
</evidence>
<dbReference type="Proteomes" id="UP000569018">
    <property type="component" value="Unassembled WGS sequence"/>
</dbReference>
<evidence type="ECO:0008006" key="9">
    <source>
        <dbReference type="Google" id="ProtNLM"/>
    </source>
</evidence>
<protein>
    <recommendedName>
        <fullName evidence="9">DRTGG domain-containing protein</fullName>
    </recommendedName>
</protein>
<gene>
    <name evidence="1" type="ORF">HKBW3S09_00955</name>
    <name evidence="2" type="ORF">HKBW3S34_01813</name>
    <name evidence="3" type="ORF">HKBW3S44_00792</name>
    <name evidence="4" type="ORF">HKBW3S47_00295</name>
</gene>
<dbReference type="Proteomes" id="UP000588083">
    <property type="component" value="Unassembled WGS sequence"/>
</dbReference>